<sequence length="233" mass="24043">MPDARRDVAPAARVGVFLLAPHQPLQVGVALELSLESAHGERAQLLHGGDGDVADLVLSDAVRQVEVDLPAAEDQGVDGSDVGHSGGNHRPEAVLRSELLQAARLVEFTQHLAPQSVEEVAGSGAVDDGDVGAACKVFVGERQTVPQVLRLVGKLQVALDAGGAVVWALAVVPVRQQEAHGRALGPLGLATNNELVSNSLGNVGEVAELRLPDVEDARALQTVAVLKGHGGSL</sequence>
<dbReference type="AlphaFoldDB" id="A0AAV4LV66"/>
<gene>
    <name evidence="1" type="ORF">BcabD6B2_34980</name>
</gene>
<keyword evidence="2" id="KW-1185">Reference proteome</keyword>
<name>A0AAV4LV66_BABCB</name>
<dbReference type="RefSeq" id="XP_067716132.1">
    <property type="nucleotide sequence ID" value="XM_067860031.1"/>
</dbReference>
<organism evidence="1 2">
    <name type="scientific">Babesia caballi</name>
    <dbReference type="NCBI Taxonomy" id="5871"/>
    <lineage>
        <taxon>Eukaryota</taxon>
        <taxon>Sar</taxon>
        <taxon>Alveolata</taxon>
        <taxon>Apicomplexa</taxon>
        <taxon>Aconoidasida</taxon>
        <taxon>Piroplasmida</taxon>
        <taxon>Babesiidae</taxon>
        <taxon>Babesia</taxon>
    </lineage>
</organism>
<dbReference type="Proteomes" id="UP001497744">
    <property type="component" value="Unassembled WGS sequence"/>
</dbReference>
<evidence type="ECO:0000313" key="1">
    <source>
        <dbReference type="EMBL" id="GIX64063.1"/>
    </source>
</evidence>
<dbReference type="EMBL" id="BPLF01000003">
    <property type="protein sequence ID" value="GIX64063.1"/>
    <property type="molecule type" value="Genomic_DNA"/>
</dbReference>
<dbReference type="GeneID" id="94195544"/>
<protein>
    <submittedName>
        <fullName evidence="1">Uncharacterized protein</fullName>
    </submittedName>
</protein>
<comment type="caution">
    <text evidence="1">The sequence shown here is derived from an EMBL/GenBank/DDBJ whole genome shotgun (WGS) entry which is preliminary data.</text>
</comment>
<reference evidence="1 2" key="1">
    <citation type="submission" date="2021-06" db="EMBL/GenBank/DDBJ databases">
        <title>Genome sequence of Babesia caballi.</title>
        <authorList>
            <person name="Yamagishi J."/>
            <person name="Kidaka T."/>
            <person name="Ochi A."/>
        </authorList>
    </citation>
    <scope>NUCLEOTIDE SEQUENCE [LARGE SCALE GENOMIC DNA]</scope>
    <source>
        <strain evidence="1">USDA-D6B2</strain>
    </source>
</reference>
<proteinExistence type="predicted"/>
<evidence type="ECO:0000313" key="2">
    <source>
        <dbReference type="Proteomes" id="UP001497744"/>
    </source>
</evidence>
<accession>A0AAV4LV66</accession>